<dbReference type="CDD" id="cd15482">
    <property type="entry name" value="Sialidase_non-viral"/>
    <property type="match status" value="1"/>
</dbReference>
<accession>A0ABN7U0A4</accession>
<feature type="region of interest" description="Disordered" evidence="1">
    <location>
        <begin position="175"/>
        <end position="230"/>
    </location>
</feature>
<dbReference type="Pfam" id="PF02012">
    <property type="entry name" value="BNR"/>
    <property type="match status" value="4"/>
</dbReference>
<proteinExistence type="predicted"/>
<dbReference type="RefSeq" id="WP_218103364.1">
    <property type="nucleotide sequence ID" value="NZ_CAJVCE010000053.1"/>
</dbReference>
<dbReference type="Proteomes" id="UP000730618">
    <property type="component" value="Unassembled WGS sequence"/>
</dbReference>
<name>A0ABN7U0A4_9BACL</name>
<organism evidence="2 3">
    <name type="scientific">Paenibacillus allorhizosphaerae</name>
    <dbReference type="NCBI Taxonomy" id="2849866"/>
    <lineage>
        <taxon>Bacteria</taxon>
        <taxon>Bacillati</taxon>
        <taxon>Bacillota</taxon>
        <taxon>Bacilli</taxon>
        <taxon>Bacillales</taxon>
        <taxon>Paenibacillaceae</taxon>
        <taxon>Paenibacillus</taxon>
    </lineage>
</organism>
<keyword evidence="3" id="KW-1185">Reference proteome</keyword>
<comment type="caution">
    <text evidence="2">The sequence shown here is derived from an EMBL/GenBank/DDBJ whole genome shotgun (WGS) entry which is preliminary data.</text>
</comment>
<protein>
    <recommendedName>
        <fullName evidence="4">Exo-alpha-sialidase</fullName>
    </recommendedName>
</protein>
<feature type="region of interest" description="Disordered" evidence="1">
    <location>
        <begin position="85"/>
        <end position="114"/>
    </location>
</feature>
<evidence type="ECO:0000313" key="2">
    <source>
        <dbReference type="EMBL" id="CAG7658989.1"/>
    </source>
</evidence>
<reference evidence="2 3" key="1">
    <citation type="submission" date="2021-06" db="EMBL/GenBank/DDBJ databases">
        <authorList>
            <person name="Criscuolo A."/>
        </authorList>
    </citation>
    <scope>NUCLEOTIDE SEQUENCE [LARGE SCALE GENOMIC DNA]</scope>
    <source>
        <strain evidence="3">CIP 111802</strain>
    </source>
</reference>
<dbReference type="InterPro" id="IPR002860">
    <property type="entry name" value="BNR_rpt"/>
</dbReference>
<evidence type="ECO:0008006" key="4">
    <source>
        <dbReference type="Google" id="ProtNLM"/>
    </source>
</evidence>
<evidence type="ECO:0000256" key="1">
    <source>
        <dbReference type="SAM" id="MobiDB-lite"/>
    </source>
</evidence>
<dbReference type="EMBL" id="CAJVCE010000053">
    <property type="protein sequence ID" value="CAG7658989.1"/>
    <property type="molecule type" value="Genomic_DNA"/>
</dbReference>
<gene>
    <name evidence="2" type="ORF">PAECIP111802_07245</name>
</gene>
<sequence>MKFKLLSATESRKKIGALIVCGALVVTAIGVVSASAANIEASQGTKEGVEVISTNGALDEFGVMTKIENGVKLYSLDGGKTWSKQVPQGFSEKDGKATQSNGTPPREGEVGGSLTKVEDGVQSYSTDNGKTWNNEVSQGTKEGVEVISTNGALDELGVMTKIENGVKLYSLDDGKTWSKQAPQGFSEKDGKATQSNGTPPREGEVGGSLTKVEDGVQSYSTDGGKTWNKK</sequence>
<evidence type="ECO:0000313" key="3">
    <source>
        <dbReference type="Proteomes" id="UP000730618"/>
    </source>
</evidence>